<dbReference type="Gene3D" id="3.90.1720.10">
    <property type="entry name" value="endopeptidase domain like (from Nostoc punctiforme)"/>
    <property type="match status" value="1"/>
</dbReference>
<accession>A0A4R6YST9</accession>
<reference evidence="1 2" key="1">
    <citation type="submission" date="2019-03" db="EMBL/GenBank/DDBJ databases">
        <title>Genomic Encyclopedia of Type Strains, Phase IV (KMG-IV): sequencing the most valuable type-strain genomes for metagenomic binning, comparative biology and taxonomic classification.</title>
        <authorList>
            <person name="Goeker M."/>
        </authorList>
    </citation>
    <scope>NUCLEOTIDE SEQUENCE [LARGE SCALE GENOMIC DNA]</scope>
    <source>
        <strain evidence="1 2">DSM 21667</strain>
    </source>
</reference>
<keyword evidence="2" id="KW-1185">Reference proteome</keyword>
<dbReference type="InterPro" id="IPR038765">
    <property type="entry name" value="Papain-like_cys_pep_sf"/>
</dbReference>
<evidence type="ECO:0000313" key="1">
    <source>
        <dbReference type="EMBL" id="TDR41152.1"/>
    </source>
</evidence>
<dbReference type="Proteomes" id="UP000295293">
    <property type="component" value="Unassembled WGS sequence"/>
</dbReference>
<protein>
    <submittedName>
        <fullName evidence="1">Permuted papain-like amidase YaeF/Yiix C92 family enzyme</fullName>
    </submittedName>
</protein>
<comment type="caution">
    <text evidence="1">The sequence shown here is derived from an EMBL/GenBank/DDBJ whole genome shotgun (WGS) entry which is preliminary data.</text>
</comment>
<proteinExistence type="predicted"/>
<dbReference type="SUPFAM" id="SSF54001">
    <property type="entry name" value="Cysteine proteinases"/>
    <property type="match status" value="1"/>
</dbReference>
<gene>
    <name evidence="1" type="ORF">DFR29_11164</name>
</gene>
<evidence type="ECO:0000313" key="2">
    <source>
        <dbReference type="Proteomes" id="UP000295293"/>
    </source>
</evidence>
<dbReference type="InterPro" id="IPR024453">
    <property type="entry name" value="Peptidase_C92"/>
</dbReference>
<dbReference type="AlphaFoldDB" id="A0A4R6YST9"/>
<sequence length="213" mass="23955">MSMVAPTLHRSLVICTLLLGLFVLLPGAYAAEPALRDGDILFHTSRSAQSAAIQRATHSRYSHMGLVLHQDGKPFVLEAAATVKFTPLPQWIARGDGGHYVAKRWTEADTRLDAHGAARLRREALALQGKPYDLTFEWSDQRIYCSELVWKAYQRAFGVRLGETQLLRQFDLDTPVVKAKLRQRYGERIPLDETVISPAAMFDSDLLRTVVEH</sequence>
<dbReference type="RefSeq" id="WP_208113631.1">
    <property type="nucleotide sequence ID" value="NZ_SNZH01000011.1"/>
</dbReference>
<name>A0A4R6YST9_9GAMM</name>
<organism evidence="1 2">
    <name type="scientific">Tahibacter aquaticus</name>
    <dbReference type="NCBI Taxonomy" id="520092"/>
    <lineage>
        <taxon>Bacteria</taxon>
        <taxon>Pseudomonadati</taxon>
        <taxon>Pseudomonadota</taxon>
        <taxon>Gammaproteobacteria</taxon>
        <taxon>Lysobacterales</taxon>
        <taxon>Rhodanobacteraceae</taxon>
        <taxon>Tahibacter</taxon>
    </lineage>
</organism>
<dbReference type="NCBIfam" id="NF007458">
    <property type="entry name" value="PRK10030.1"/>
    <property type="match status" value="1"/>
</dbReference>
<dbReference type="Pfam" id="PF05708">
    <property type="entry name" value="Peptidase_C92"/>
    <property type="match status" value="1"/>
</dbReference>
<dbReference type="EMBL" id="SNZH01000011">
    <property type="protein sequence ID" value="TDR41152.1"/>
    <property type="molecule type" value="Genomic_DNA"/>
</dbReference>